<dbReference type="CDD" id="cd01561">
    <property type="entry name" value="CBS_like"/>
    <property type="match status" value="1"/>
</dbReference>
<dbReference type="FunFam" id="3.40.50.1100:FF:000006">
    <property type="entry name" value="Cysteine synthase"/>
    <property type="match status" value="1"/>
</dbReference>
<reference evidence="11" key="2">
    <citation type="submission" date="2020-09" db="EMBL/GenBank/DDBJ databases">
        <authorList>
            <person name="Sun Q."/>
            <person name="Zhou Y."/>
        </authorList>
    </citation>
    <scope>NUCLEOTIDE SEQUENCE</scope>
    <source>
        <strain evidence="11">CGMCC 4.7299</strain>
    </source>
</reference>
<dbReference type="Pfam" id="PF00291">
    <property type="entry name" value="PALP"/>
    <property type="match status" value="1"/>
</dbReference>
<evidence type="ECO:0000256" key="9">
    <source>
        <dbReference type="SAM" id="MobiDB-lite"/>
    </source>
</evidence>
<evidence type="ECO:0000313" key="12">
    <source>
        <dbReference type="Proteomes" id="UP000656042"/>
    </source>
</evidence>
<evidence type="ECO:0000256" key="6">
    <source>
        <dbReference type="ARBA" id="ARBA00022898"/>
    </source>
</evidence>
<feature type="domain" description="Tryptophan synthase beta chain-like PALP" evidence="10">
    <location>
        <begin position="4"/>
        <end position="269"/>
    </location>
</feature>
<dbReference type="InterPro" id="IPR001926">
    <property type="entry name" value="TrpB-like_PALP"/>
</dbReference>
<proteinExistence type="inferred from homology"/>
<evidence type="ECO:0000259" key="10">
    <source>
        <dbReference type="Pfam" id="PF00291"/>
    </source>
</evidence>
<keyword evidence="4" id="KW-0028">Amino-acid biosynthesis</keyword>
<dbReference type="Gene3D" id="3.40.50.1100">
    <property type="match status" value="2"/>
</dbReference>
<evidence type="ECO:0000256" key="8">
    <source>
        <dbReference type="ARBA" id="ARBA00047931"/>
    </source>
</evidence>
<evidence type="ECO:0000256" key="1">
    <source>
        <dbReference type="ARBA" id="ARBA00001933"/>
    </source>
</evidence>
<name>A0A8J3BSN1_9ACTN</name>
<evidence type="ECO:0000256" key="4">
    <source>
        <dbReference type="ARBA" id="ARBA00022605"/>
    </source>
</evidence>
<protein>
    <recommendedName>
        <fullName evidence="3">cysteine synthase</fullName>
        <ecNumber evidence="3">2.5.1.47</ecNumber>
    </recommendedName>
</protein>
<dbReference type="SUPFAM" id="SSF53686">
    <property type="entry name" value="Tryptophan synthase beta subunit-like PLP-dependent enzymes"/>
    <property type="match status" value="1"/>
</dbReference>
<dbReference type="AlphaFoldDB" id="A0A8J3BSN1"/>
<dbReference type="PANTHER" id="PTHR10314">
    <property type="entry name" value="CYSTATHIONINE BETA-SYNTHASE"/>
    <property type="match status" value="1"/>
</dbReference>
<gene>
    <name evidence="11" type="primary">cysK1</name>
    <name evidence="11" type="ORF">GCM10012284_04940</name>
</gene>
<comment type="catalytic activity">
    <reaction evidence="8">
        <text>O-acetyl-L-serine + hydrogen sulfide = L-cysteine + acetate</text>
        <dbReference type="Rhea" id="RHEA:14829"/>
        <dbReference type="ChEBI" id="CHEBI:29919"/>
        <dbReference type="ChEBI" id="CHEBI:30089"/>
        <dbReference type="ChEBI" id="CHEBI:35235"/>
        <dbReference type="ChEBI" id="CHEBI:58340"/>
        <dbReference type="EC" id="2.5.1.47"/>
    </reaction>
</comment>
<comment type="caution">
    <text evidence="11">The sequence shown here is derived from an EMBL/GenBank/DDBJ whole genome shotgun (WGS) entry which is preliminary data.</text>
</comment>
<keyword evidence="6" id="KW-0663">Pyridoxal phosphate</keyword>
<dbReference type="EMBL" id="BMMX01000001">
    <property type="protein sequence ID" value="GGK73966.1"/>
    <property type="molecule type" value="Genomic_DNA"/>
</dbReference>
<sequence length="298" mass="31251">MDPGTRVLAKAEWLNPVFSVKDRAVAAMLRAAERRGELPHTGGTVIECSSGSTGISLAAFCAARGHRCIVVLPDNATWQRRAVLAEYGAEVVLVPAEAGLLAAWRHAERLRDATPGAWLPHQDTNEDNARAHYESTGPEIWRATEGEVDVFVCGVGTGGTLTGVARCLKGRRDVHVVAVEPAGAPVLSGGAAGPHGIPGIGAGYVSEITDMSLIDEVVVVPDAAARERRRFLSRHRGLLVGVSSGAAVYACEQVARARPGATIVTVLPDSGERYLSTAPAPAPEADTPNPQPLLESRA</sequence>
<feature type="region of interest" description="Disordered" evidence="9">
    <location>
        <begin position="274"/>
        <end position="298"/>
    </location>
</feature>
<evidence type="ECO:0000256" key="7">
    <source>
        <dbReference type="ARBA" id="ARBA00023192"/>
    </source>
</evidence>
<dbReference type="EC" id="2.5.1.47" evidence="3"/>
<reference evidence="11" key="1">
    <citation type="journal article" date="2014" name="Int. J. Syst. Evol. Microbiol.">
        <title>Complete genome sequence of Corynebacterium casei LMG S-19264T (=DSM 44701T), isolated from a smear-ripened cheese.</title>
        <authorList>
            <consortium name="US DOE Joint Genome Institute (JGI-PGF)"/>
            <person name="Walter F."/>
            <person name="Albersmeier A."/>
            <person name="Kalinowski J."/>
            <person name="Ruckert C."/>
        </authorList>
    </citation>
    <scope>NUCLEOTIDE SEQUENCE</scope>
    <source>
        <strain evidence="11">CGMCC 4.7299</strain>
    </source>
</reference>
<comment type="cofactor">
    <cofactor evidence="1">
        <name>pyridoxal 5'-phosphate</name>
        <dbReference type="ChEBI" id="CHEBI:597326"/>
    </cofactor>
</comment>
<evidence type="ECO:0000256" key="2">
    <source>
        <dbReference type="ARBA" id="ARBA00007103"/>
    </source>
</evidence>
<keyword evidence="7" id="KW-0198">Cysteine biosynthesis</keyword>
<keyword evidence="5" id="KW-0808">Transferase</keyword>
<dbReference type="InterPro" id="IPR036052">
    <property type="entry name" value="TrpB-like_PALP_sf"/>
</dbReference>
<organism evidence="11 12">
    <name type="scientific">Mangrovihabitans endophyticus</name>
    <dbReference type="NCBI Taxonomy" id="1751298"/>
    <lineage>
        <taxon>Bacteria</taxon>
        <taxon>Bacillati</taxon>
        <taxon>Actinomycetota</taxon>
        <taxon>Actinomycetes</taxon>
        <taxon>Micromonosporales</taxon>
        <taxon>Micromonosporaceae</taxon>
        <taxon>Mangrovihabitans</taxon>
    </lineage>
</organism>
<accession>A0A8J3BSN1</accession>
<dbReference type="InterPro" id="IPR050214">
    <property type="entry name" value="Cys_Synth/Cystath_Beta-Synth"/>
</dbReference>
<evidence type="ECO:0000256" key="3">
    <source>
        <dbReference type="ARBA" id="ARBA00012681"/>
    </source>
</evidence>
<dbReference type="Proteomes" id="UP000656042">
    <property type="component" value="Unassembled WGS sequence"/>
</dbReference>
<evidence type="ECO:0000313" key="11">
    <source>
        <dbReference type="EMBL" id="GGK73966.1"/>
    </source>
</evidence>
<comment type="similarity">
    <text evidence="2">Belongs to the cysteine synthase/cystathionine beta-synthase family.</text>
</comment>
<keyword evidence="12" id="KW-1185">Reference proteome</keyword>
<evidence type="ECO:0000256" key="5">
    <source>
        <dbReference type="ARBA" id="ARBA00022679"/>
    </source>
</evidence>
<dbReference type="GO" id="GO:0004124">
    <property type="term" value="F:cysteine synthase activity"/>
    <property type="evidence" value="ECO:0007669"/>
    <property type="project" value="UniProtKB-EC"/>
</dbReference>